<proteinExistence type="predicted"/>
<comment type="caution">
    <text evidence="1">The sequence shown here is derived from an EMBL/GenBank/DDBJ whole genome shotgun (WGS) entry which is preliminary data.</text>
</comment>
<accession>A0AAV7W8C3</accession>
<dbReference type="AlphaFoldDB" id="A0AAV7W8C3"/>
<gene>
    <name evidence="1" type="ORF">NDU88_004982</name>
</gene>
<sequence length="278" mass="30340">MVSDTWRHHGSVPFPCLLRSGLQRGVIDLVVLPSSCAVFPSLGSTARAACCLEVGVCVCRTKHAPRGAAGQERCLLSRFSDAATCSFLLRVRLPNDGSSLTGLRDSEGPYRQRGGARLTTQSAARHLPVRDQMLLTPGAESQPRSPSALRLQIWKRRGVANSPLITTVRCVKGRVQPCTLKNTRALASLQGNCISAVPHLFNHLGSAFRPDTQNGLQITGEAGWLSTINMTVESPHLPWQENSTSSKTLFTTTLNRLKHYVLLLQDLGLYLAMQYPTK</sequence>
<reference evidence="1" key="1">
    <citation type="journal article" date="2022" name="bioRxiv">
        <title>Sequencing and chromosome-scale assembly of the giantPleurodeles waltlgenome.</title>
        <authorList>
            <person name="Brown T."/>
            <person name="Elewa A."/>
            <person name="Iarovenko S."/>
            <person name="Subramanian E."/>
            <person name="Araus A.J."/>
            <person name="Petzold A."/>
            <person name="Susuki M."/>
            <person name="Suzuki K.-i.T."/>
            <person name="Hayashi T."/>
            <person name="Toyoda A."/>
            <person name="Oliveira C."/>
            <person name="Osipova E."/>
            <person name="Leigh N.D."/>
            <person name="Simon A."/>
            <person name="Yun M.H."/>
        </authorList>
    </citation>
    <scope>NUCLEOTIDE SEQUENCE</scope>
    <source>
        <strain evidence="1">20211129_DDA</strain>
        <tissue evidence="1">Liver</tissue>
    </source>
</reference>
<protein>
    <submittedName>
        <fullName evidence="1">Uncharacterized protein</fullName>
    </submittedName>
</protein>
<dbReference type="Proteomes" id="UP001066276">
    <property type="component" value="Chromosome 1_2"/>
</dbReference>
<organism evidence="1 2">
    <name type="scientific">Pleurodeles waltl</name>
    <name type="common">Iberian ribbed newt</name>
    <dbReference type="NCBI Taxonomy" id="8319"/>
    <lineage>
        <taxon>Eukaryota</taxon>
        <taxon>Metazoa</taxon>
        <taxon>Chordata</taxon>
        <taxon>Craniata</taxon>
        <taxon>Vertebrata</taxon>
        <taxon>Euteleostomi</taxon>
        <taxon>Amphibia</taxon>
        <taxon>Batrachia</taxon>
        <taxon>Caudata</taxon>
        <taxon>Salamandroidea</taxon>
        <taxon>Salamandridae</taxon>
        <taxon>Pleurodelinae</taxon>
        <taxon>Pleurodeles</taxon>
    </lineage>
</organism>
<evidence type="ECO:0000313" key="2">
    <source>
        <dbReference type="Proteomes" id="UP001066276"/>
    </source>
</evidence>
<evidence type="ECO:0000313" key="1">
    <source>
        <dbReference type="EMBL" id="KAJ1209608.1"/>
    </source>
</evidence>
<name>A0AAV7W8C3_PLEWA</name>
<dbReference type="EMBL" id="JANPWB010000002">
    <property type="protein sequence ID" value="KAJ1209608.1"/>
    <property type="molecule type" value="Genomic_DNA"/>
</dbReference>
<keyword evidence="2" id="KW-1185">Reference proteome</keyword>